<accession>A0A0K2W6H4</accession>
<comment type="subcellular location">
    <subcellularLocation>
        <location evidence="1">Periplasm</location>
    </subcellularLocation>
</comment>
<dbReference type="Gene3D" id="3.10.105.10">
    <property type="entry name" value="Dipeptide-binding Protein, Domain 3"/>
    <property type="match status" value="1"/>
</dbReference>
<evidence type="ECO:0000259" key="5">
    <source>
        <dbReference type="Pfam" id="PF00496"/>
    </source>
</evidence>
<keyword evidence="3" id="KW-0813">Transport</keyword>
<dbReference type="Proteomes" id="UP000182888">
    <property type="component" value="Unassembled WGS sequence"/>
</dbReference>
<evidence type="ECO:0000256" key="4">
    <source>
        <dbReference type="ARBA" id="ARBA00022729"/>
    </source>
</evidence>
<proteinExistence type="inferred from homology"/>
<name>A0A0K2W6H4_MESPL</name>
<dbReference type="AlphaFoldDB" id="A0A0K2W6H4"/>
<dbReference type="SUPFAM" id="SSF53850">
    <property type="entry name" value="Periplasmic binding protein-like II"/>
    <property type="match status" value="1"/>
</dbReference>
<dbReference type="EMBL" id="CCND01000050">
    <property type="protein sequence ID" value="CDX62810.1"/>
    <property type="molecule type" value="Genomic_DNA"/>
</dbReference>
<keyword evidence="4" id="KW-0732">Signal</keyword>
<dbReference type="InterPro" id="IPR030678">
    <property type="entry name" value="Peptide/Ni-bd"/>
</dbReference>
<dbReference type="GO" id="GO:0015833">
    <property type="term" value="P:peptide transport"/>
    <property type="evidence" value="ECO:0007669"/>
    <property type="project" value="TreeGrafter"/>
</dbReference>
<dbReference type="InterPro" id="IPR039424">
    <property type="entry name" value="SBP_5"/>
</dbReference>
<dbReference type="GO" id="GO:0043190">
    <property type="term" value="C:ATP-binding cassette (ABC) transporter complex"/>
    <property type="evidence" value="ECO:0007669"/>
    <property type="project" value="InterPro"/>
</dbReference>
<organism evidence="6 7">
    <name type="scientific">Mesorhizobium plurifarium</name>
    <dbReference type="NCBI Taxonomy" id="69974"/>
    <lineage>
        <taxon>Bacteria</taxon>
        <taxon>Pseudomonadati</taxon>
        <taxon>Pseudomonadota</taxon>
        <taxon>Alphaproteobacteria</taxon>
        <taxon>Hyphomicrobiales</taxon>
        <taxon>Phyllobacteriaceae</taxon>
        <taxon>Mesorhizobium</taxon>
    </lineage>
</organism>
<protein>
    <recommendedName>
        <fullName evidence="5">Solute-binding protein family 5 domain-containing protein</fullName>
    </recommendedName>
</protein>
<dbReference type="Gene3D" id="3.40.190.10">
    <property type="entry name" value="Periplasmic binding protein-like II"/>
    <property type="match status" value="1"/>
</dbReference>
<evidence type="ECO:0000313" key="6">
    <source>
        <dbReference type="EMBL" id="CDX62810.1"/>
    </source>
</evidence>
<dbReference type="CDD" id="cd00995">
    <property type="entry name" value="PBP2_NikA_DppA_OppA_like"/>
    <property type="match status" value="1"/>
</dbReference>
<evidence type="ECO:0000256" key="3">
    <source>
        <dbReference type="ARBA" id="ARBA00022448"/>
    </source>
</evidence>
<feature type="domain" description="Solute-binding protein family 5" evidence="5">
    <location>
        <begin position="81"/>
        <end position="437"/>
    </location>
</feature>
<dbReference type="PANTHER" id="PTHR30290:SF9">
    <property type="entry name" value="OLIGOPEPTIDE-BINDING PROTEIN APPA"/>
    <property type="match status" value="1"/>
</dbReference>
<evidence type="ECO:0000313" key="7">
    <source>
        <dbReference type="Proteomes" id="UP000182888"/>
    </source>
</evidence>
<evidence type="ECO:0000256" key="1">
    <source>
        <dbReference type="ARBA" id="ARBA00004418"/>
    </source>
</evidence>
<dbReference type="PROSITE" id="PS51318">
    <property type="entry name" value="TAT"/>
    <property type="match status" value="1"/>
</dbReference>
<evidence type="ECO:0000256" key="2">
    <source>
        <dbReference type="ARBA" id="ARBA00005695"/>
    </source>
</evidence>
<dbReference type="Pfam" id="PF00496">
    <property type="entry name" value="SBP_bac_5"/>
    <property type="match status" value="1"/>
</dbReference>
<dbReference type="PANTHER" id="PTHR30290">
    <property type="entry name" value="PERIPLASMIC BINDING COMPONENT OF ABC TRANSPORTER"/>
    <property type="match status" value="1"/>
</dbReference>
<reference evidence="7" key="1">
    <citation type="submission" date="2014-08" db="EMBL/GenBank/DDBJ databases">
        <authorList>
            <person name="Edwards T."/>
        </authorList>
    </citation>
    <scope>NUCLEOTIDE SEQUENCE [LARGE SCALE GENOMIC DNA]</scope>
</reference>
<dbReference type="GO" id="GO:1904680">
    <property type="term" value="F:peptide transmembrane transporter activity"/>
    <property type="evidence" value="ECO:0007669"/>
    <property type="project" value="TreeGrafter"/>
</dbReference>
<gene>
    <name evidence="6" type="ORF">MPL1032_70075</name>
</gene>
<dbReference type="InterPro" id="IPR000914">
    <property type="entry name" value="SBP_5_dom"/>
</dbReference>
<sequence length="517" mass="56836">MITRRDILAGAGALGVAAAFGDVLLPAGAQGKKSVVLASMGPVTGNWDPTSHTTLGQGNFEKFVFNALTRAPMRDGEADLLEPALAESWTLVDKNTLEFKLRSGVKFHDGKEFSAEDVKATYEYSSDPARPAASFCPGKVDVEVVDPLTVRLRTDKHGYPASTWWFISSVIPILSAKDVADPKILQKRPNGTNAFKYVETNGDKNILHAYDDYFGGRPKIDELVYAYVPDANTRVLGLLNGQYHIAERLEPEQYASLQGNANVVTRKGLTTENKYLHFRCNKPPFDDPRIRLAACHSIDRSQILELMGEAALESSCYISPMKFGFNNIAGYPEYNPEEAQRLLAEAGFPNGKGLPQLEYITSIGFYPKTKEYGELITAMLQEQGFNVQLTVLEPAAWEVAIYRRADGQGQGHMCDVGWMTPSPEPDLVLRPNWHSSAALISGIKDPEIDAVLDKERNAANPEERLKILTGETFPTMAKKVPSFSLFSALTFHGAAKNLQGAVYLPYGPIDLSKADLI</sequence>
<dbReference type="PIRSF" id="PIRSF002741">
    <property type="entry name" value="MppA"/>
    <property type="match status" value="1"/>
</dbReference>
<comment type="similarity">
    <text evidence="2">Belongs to the bacterial solute-binding protein 5 family.</text>
</comment>
<dbReference type="InterPro" id="IPR006311">
    <property type="entry name" value="TAT_signal"/>
</dbReference>
<dbReference type="GO" id="GO:0030288">
    <property type="term" value="C:outer membrane-bounded periplasmic space"/>
    <property type="evidence" value="ECO:0007669"/>
    <property type="project" value="UniProtKB-ARBA"/>
</dbReference>